<evidence type="ECO:0000313" key="2">
    <source>
        <dbReference type="EMBL" id="AWI52019.1"/>
    </source>
</evidence>
<sequence>MWNTVMMLYRYPAMPLSDLVSWTLEDDFLTAGANARIALALLRCARRWPHFWHAGAADELVWHLRPALKHGEAGLQRVLSDPCVRASLEAIRLDASGSALLDTRRGRTFLGNALLKEDPAFAAVFDEAERCFVAFINREAHPLDHNVSLLADVFELADVEARYLALAGSFCFGTIAQSVFVPIGVRSHRGRVLSALLGCSEREALDLMDMSRAVWRSGLLMCSDPGDFPEGLEELFHLSVSGTRLISLPDADEAVLAAEVLEPLGPRGTWTWPHLEDTLLLLRTVLSRAASGADAGVHILIHGEPGCGQMAFVLAVLDLAGLRGYRMSARRRTACEPTRAELLADLAVSRRFVDRQRGAVLVVEDAESMLSIPGFGPPCRGAMKDVLKQPRQPVVWLAEDARHIDSSYITRFTFSVALPAPPLAVRRMWCHATLREPGCSAPQIDVFAGNPQTTIGSIDGARRFVSLGAGGDVTADTALQAFSQGQLGTPEGNKLPHDHLPRVHRFDLEFAHVAGATNVTEVLRSIEADGEGTVLLSGASGVGKTSLAFELARQLGRDVVRASAGDFLRPYCGESGRQLLRWLQRHGATHSVLLLDDLDAFMGDDDAVAGALRHGLDTFGGVLVATACTSLDLSPALIRRFTHRLMLLPLTASQRCTLFARLVTHGVGEAVPPEVRQALRPLDRLTPGDFFNVQARLRHQQADWRRWLSELTSEHQAKASTGREALGIALPCSSQRC</sequence>
<keyword evidence="3" id="KW-1185">Reference proteome</keyword>
<evidence type="ECO:0000313" key="3">
    <source>
        <dbReference type="Proteomes" id="UP000244892"/>
    </source>
</evidence>
<dbReference type="Gene3D" id="3.40.50.300">
    <property type="entry name" value="P-loop containing nucleotide triphosphate hydrolases"/>
    <property type="match status" value="1"/>
</dbReference>
<organism evidence="2 3">
    <name type="scientific">Aquabacterium olei</name>
    <dbReference type="NCBI Taxonomy" id="1296669"/>
    <lineage>
        <taxon>Bacteria</taxon>
        <taxon>Pseudomonadati</taxon>
        <taxon>Pseudomonadota</taxon>
        <taxon>Betaproteobacteria</taxon>
        <taxon>Burkholderiales</taxon>
        <taxon>Aquabacterium</taxon>
    </lineage>
</organism>
<dbReference type="GO" id="GO:0005524">
    <property type="term" value="F:ATP binding"/>
    <property type="evidence" value="ECO:0007669"/>
    <property type="project" value="InterPro"/>
</dbReference>
<dbReference type="CDD" id="cd00009">
    <property type="entry name" value="AAA"/>
    <property type="match status" value="1"/>
</dbReference>
<dbReference type="Pfam" id="PF00004">
    <property type="entry name" value="AAA"/>
    <property type="match status" value="1"/>
</dbReference>
<dbReference type="Proteomes" id="UP000244892">
    <property type="component" value="Chromosome"/>
</dbReference>
<dbReference type="InterPro" id="IPR027417">
    <property type="entry name" value="P-loop_NTPase"/>
</dbReference>
<dbReference type="SMART" id="SM00382">
    <property type="entry name" value="AAA"/>
    <property type="match status" value="2"/>
</dbReference>
<dbReference type="GO" id="GO:0016887">
    <property type="term" value="F:ATP hydrolysis activity"/>
    <property type="evidence" value="ECO:0007669"/>
    <property type="project" value="InterPro"/>
</dbReference>
<gene>
    <name evidence="2" type="ORF">DEH84_00055</name>
</gene>
<evidence type="ECO:0000259" key="1">
    <source>
        <dbReference type="SMART" id="SM00382"/>
    </source>
</evidence>
<dbReference type="InterPro" id="IPR003593">
    <property type="entry name" value="AAA+_ATPase"/>
</dbReference>
<name>A0A2U8FLZ5_9BURK</name>
<proteinExistence type="predicted"/>
<dbReference type="InterPro" id="IPR003959">
    <property type="entry name" value="ATPase_AAA_core"/>
</dbReference>
<dbReference type="AlphaFoldDB" id="A0A2U8FLZ5"/>
<reference evidence="2 3" key="1">
    <citation type="submission" date="2018-05" db="EMBL/GenBank/DDBJ databases">
        <title>complete genome sequence of Aquabacterium olei NBRC 110486.</title>
        <authorList>
            <person name="Tang B."/>
            <person name="Chang J."/>
            <person name="Zhang L."/>
            <person name="Yang H."/>
        </authorList>
    </citation>
    <scope>NUCLEOTIDE SEQUENCE [LARGE SCALE GENOMIC DNA]</scope>
    <source>
        <strain evidence="2 3">NBRC 110486</strain>
    </source>
</reference>
<dbReference type="SUPFAM" id="SSF52540">
    <property type="entry name" value="P-loop containing nucleoside triphosphate hydrolases"/>
    <property type="match status" value="2"/>
</dbReference>
<accession>A0A2U8FLZ5</accession>
<dbReference type="KEGG" id="aon:DEH84_00055"/>
<protein>
    <recommendedName>
        <fullName evidence="1">AAA+ ATPase domain-containing protein</fullName>
    </recommendedName>
</protein>
<dbReference type="EMBL" id="CP029210">
    <property type="protein sequence ID" value="AWI52019.1"/>
    <property type="molecule type" value="Genomic_DNA"/>
</dbReference>
<feature type="domain" description="AAA+ ATPase" evidence="1">
    <location>
        <begin position="295"/>
        <end position="422"/>
    </location>
</feature>
<feature type="domain" description="AAA+ ATPase" evidence="1">
    <location>
        <begin position="530"/>
        <end position="651"/>
    </location>
</feature>